<organism evidence="7 8">
    <name type="scientific">Kuraishia capsulata CBS 1993</name>
    <dbReference type="NCBI Taxonomy" id="1382522"/>
    <lineage>
        <taxon>Eukaryota</taxon>
        <taxon>Fungi</taxon>
        <taxon>Dikarya</taxon>
        <taxon>Ascomycota</taxon>
        <taxon>Saccharomycotina</taxon>
        <taxon>Pichiomycetes</taxon>
        <taxon>Pichiales</taxon>
        <taxon>Pichiaceae</taxon>
        <taxon>Kuraishia</taxon>
    </lineage>
</organism>
<dbReference type="EMBL" id="HG793126">
    <property type="protein sequence ID" value="CDK25799.1"/>
    <property type="molecule type" value="Genomic_DNA"/>
</dbReference>
<feature type="transmembrane region" description="Helical" evidence="6">
    <location>
        <begin position="232"/>
        <end position="260"/>
    </location>
</feature>
<evidence type="ECO:0008006" key="9">
    <source>
        <dbReference type="Google" id="ProtNLM"/>
    </source>
</evidence>
<comment type="subcellular location">
    <subcellularLocation>
        <location evidence="1">Membrane</location>
        <topology evidence="1">Multi-pass membrane protein</topology>
    </subcellularLocation>
</comment>
<dbReference type="HOGENOM" id="CLU_657328_0_0_1"/>
<protein>
    <recommendedName>
        <fullName evidence="9">PH-response regulator protein palH/RIM21</fullName>
    </recommendedName>
</protein>
<evidence type="ECO:0000256" key="4">
    <source>
        <dbReference type="ARBA" id="ARBA00023136"/>
    </source>
</evidence>
<evidence type="ECO:0000313" key="7">
    <source>
        <dbReference type="EMBL" id="CDK25799.1"/>
    </source>
</evidence>
<feature type="transmembrane region" description="Helical" evidence="6">
    <location>
        <begin position="81"/>
        <end position="100"/>
    </location>
</feature>
<evidence type="ECO:0000256" key="5">
    <source>
        <dbReference type="SAM" id="MobiDB-lite"/>
    </source>
</evidence>
<dbReference type="RefSeq" id="XP_022457810.1">
    <property type="nucleotide sequence ID" value="XM_022603983.1"/>
</dbReference>
<evidence type="ECO:0000256" key="3">
    <source>
        <dbReference type="ARBA" id="ARBA00022989"/>
    </source>
</evidence>
<keyword evidence="3 6" id="KW-1133">Transmembrane helix</keyword>
<dbReference type="AlphaFoldDB" id="W6MHM9"/>
<gene>
    <name evidence="7" type="ORF">KUCA_T00001769001</name>
</gene>
<keyword evidence="4 6" id="KW-0472">Membrane</keyword>
<name>W6MHM9_9ASCO</name>
<dbReference type="Proteomes" id="UP000019384">
    <property type="component" value="Unassembled WGS sequence"/>
</dbReference>
<dbReference type="GO" id="GO:0005886">
    <property type="term" value="C:plasma membrane"/>
    <property type="evidence" value="ECO:0007669"/>
    <property type="project" value="TreeGrafter"/>
</dbReference>
<reference evidence="7" key="2">
    <citation type="submission" date="2014-02" db="EMBL/GenBank/DDBJ databases">
        <title>Complete DNA sequence of /Kuraishia capsulata/ illustrates novel genomic features among budding yeasts (/Saccharomycotina/).</title>
        <authorList>
            <person name="Morales L."/>
            <person name="Noel B."/>
            <person name="Porcel B."/>
            <person name="Marcet-Houben M."/>
            <person name="Hullo M-F."/>
            <person name="Sacerdot C."/>
            <person name="Tekaia F."/>
            <person name="Leh-Louis V."/>
            <person name="Despons L."/>
            <person name="Khanna V."/>
            <person name="Aury J-M."/>
            <person name="Barbe V."/>
            <person name="Couloux A."/>
            <person name="Labadie K."/>
            <person name="Pelletier E."/>
            <person name="Souciet J-L."/>
            <person name="Boekhout T."/>
            <person name="Gabaldon T."/>
            <person name="Wincker P."/>
            <person name="Dujon B."/>
        </authorList>
    </citation>
    <scope>NUCLEOTIDE SEQUENCE</scope>
    <source>
        <strain evidence="7">CBS 1993</strain>
    </source>
</reference>
<evidence type="ECO:0000256" key="1">
    <source>
        <dbReference type="ARBA" id="ARBA00004141"/>
    </source>
</evidence>
<reference evidence="7" key="1">
    <citation type="submission" date="2013-12" db="EMBL/GenBank/DDBJ databases">
        <authorList>
            <person name="Genoscope - CEA"/>
        </authorList>
    </citation>
    <scope>NUCLEOTIDE SEQUENCE</scope>
    <source>
        <strain evidence="7">CBS 1993</strain>
    </source>
</reference>
<feature type="compositionally biased region" description="Basic and acidic residues" evidence="5">
    <location>
        <begin position="409"/>
        <end position="418"/>
    </location>
</feature>
<dbReference type="GO" id="GO:0071467">
    <property type="term" value="P:cellular response to pH"/>
    <property type="evidence" value="ECO:0007669"/>
    <property type="project" value="TreeGrafter"/>
</dbReference>
<proteinExistence type="predicted"/>
<feature type="transmembrane region" description="Helical" evidence="6">
    <location>
        <begin position="202"/>
        <end position="220"/>
    </location>
</feature>
<feature type="region of interest" description="Disordered" evidence="5">
    <location>
        <begin position="387"/>
        <end position="418"/>
    </location>
</feature>
<feature type="transmembrane region" description="Helical" evidence="6">
    <location>
        <begin position="165"/>
        <end position="182"/>
    </location>
</feature>
<feature type="transmembrane region" description="Helical" evidence="6">
    <location>
        <begin position="272"/>
        <end position="292"/>
    </location>
</feature>
<dbReference type="STRING" id="1382522.W6MHM9"/>
<evidence type="ECO:0000256" key="6">
    <source>
        <dbReference type="SAM" id="Phobius"/>
    </source>
</evidence>
<dbReference type="InterPro" id="IPR014844">
    <property type="entry name" value="PalH"/>
</dbReference>
<accession>W6MHM9</accession>
<keyword evidence="2 6" id="KW-0812">Transmembrane</keyword>
<dbReference type="PANTHER" id="PTHR35779">
    <property type="entry name" value="PH-RESPONSE REGULATOR PROTEIN PALH/RIM21"/>
    <property type="match status" value="1"/>
</dbReference>
<evidence type="ECO:0000256" key="2">
    <source>
        <dbReference type="ARBA" id="ARBA00022692"/>
    </source>
</evidence>
<feature type="transmembrane region" description="Helical" evidence="6">
    <location>
        <begin position="112"/>
        <end position="130"/>
    </location>
</feature>
<dbReference type="GeneID" id="34519198"/>
<dbReference type="OrthoDB" id="3988360at2759"/>
<dbReference type="PANTHER" id="PTHR35779:SF2">
    <property type="entry name" value="PROTEIN DFG16"/>
    <property type="match status" value="1"/>
</dbReference>
<keyword evidence="8" id="KW-1185">Reference proteome</keyword>
<dbReference type="Pfam" id="PF08733">
    <property type="entry name" value="PalH"/>
    <property type="match status" value="1"/>
</dbReference>
<evidence type="ECO:0000313" key="8">
    <source>
        <dbReference type="Proteomes" id="UP000019384"/>
    </source>
</evidence>
<sequence>MLMVRKNIDNLLIDGCSTYAVPPGELEITRLGTNTSYNLYNFGLYFTNCSSDQIEYYMEEILDFISSQDVFGQQVDSYPNGVVAACFVLSSVTVAAWLIVTTHIFSVNRKPLTLTLVTLLYAICSTVTLTRTSHLLDDQFSGMYQDVSEFDVVILSGLPFRVTNYVVKIGIWISWLQIGYKMAGEGSAWQKQVISGYRSSRLVLLCLAILCLVNIVLTGVDYFTHYGSQDKTLYGLSIAEIVSHVLVYIPFWILVIQYTVRRFKSAYNSQSLPLVLTVATVSLATLPIFLVWKVSSSINTWALMLYDLLEILSASLIWEWIADIESGDKEMEKHAVVGREIQDHDTKTPKIRNRRQTDWNKFVYGQSNRIPEGYPISAQEIEMYSLLNSDEQTADDRSQDETVPLPSSGRDRHGAEST</sequence>